<keyword evidence="1" id="KW-1133">Transmembrane helix</keyword>
<sequence>MTAKSRFLADNGCLETTPVLRLILTFSISAWTRSIRSNVCSADNMLGATITIVSFPFSSTSSHALMAWIMLYPGTSNHFISFSSLAYLGMTPTLDTFPGSKPTGDPPLKIISIGSIPIWMSGNIVYFFVIAKSCRNDGCSIEKMGTSACLFPLESNLK</sequence>
<reference evidence="2" key="1">
    <citation type="journal article" date="2013" name="J. Plant Res.">
        <title>Effect of fungi and light on seed germination of three Opuntia species from semiarid lands of central Mexico.</title>
        <authorList>
            <person name="Delgado-Sanchez P."/>
            <person name="Jimenez-Bremont J.F."/>
            <person name="Guerrero-Gonzalez Mde L."/>
            <person name="Flores J."/>
        </authorList>
    </citation>
    <scope>NUCLEOTIDE SEQUENCE</scope>
    <source>
        <tissue evidence="2">Cladode</tissue>
    </source>
</reference>
<accession>A0A7C8YMH1</accession>
<feature type="transmembrane region" description="Helical" evidence="1">
    <location>
        <begin position="110"/>
        <end position="131"/>
    </location>
</feature>
<evidence type="ECO:0000256" key="1">
    <source>
        <dbReference type="SAM" id="Phobius"/>
    </source>
</evidence>
<organism evidence="2">
    <name type="scientific">Opuntia streptacantha</name>
    <name type="common">Prickly pear cactus</name>
    <name type="synonym">Opuntia cardona</name>
    <dbReference type="NCBI Taxonomy" id="393608"/>
    <lineage>
        <taxon>Eukaryota</taxon>
        <taxon>Viridiplantae</taxon>
        <taxon>Streptophyta</taxon>
        <taxon>Embryophyta</taxon>
        <taxon>Tracheophyta</taxon>
        <taxon>Spermatophyta</taxon>
        <taxon>Magnoliopsida</taxon>
        <taxon>eudicotyledons</taxon>
        <taxon>Gunneridae</taxon>
        <taxon>Pentapetalae</taxon>
        <taxon>Caryophyllales</taxon>
        <taxon>Cactineae</taxon>
        <taxon>Cactaceae</taxon>
        <taxon>Opuntioideae</taxon>
        <taxon>Opuntia</taxon>
    </lineage>
</organism>
<keyword evidence="1" id="KW-0472">Membrane</keyword>
<dbReference type="AlphaFoldDB" id="A0A7C8YMH1"/>
<feature type="transmembrane region" description="Helical" evidence="1">
    <location>
        <begin position="65"/>
        <end position="90"/>
    </location>
</feature>
<keyword evidence="1" id="KW-0812">Transmembrane</keyword>
<reference evidence="2" key="2">
    <citation type="submission" date="2020-07" db="EMBL/GenBank/DDBJ databases">
        <authorList>
            <person name="Vera ALvarez R."/>
            <person name="Arias-Moreno D.M."/>
            <person name="Jimenez-Jacinto V."/>
            <person name="Jimenez-Bremont J.F."/>
            <person name="Swaminathan K."/>
            <person name="Moose S.P."/>
            <person name="Guerrero-Gonzalez M.L."/>
            <person name="Marino-Ramirez L."/>
            <person name="Landsman D."/>
            <person name="Rodriguez-Kessler M."/>
            <person name="Delgado-Sanchez P."/>
        </authorList>
    </citation>
    <scope>NUCLEOTIDE SEQUENCE</scope>
    <source>
        <tissue evidence="2">Cladode</tissue>
    </source>
</reference>
<proteinExistence type="predicted"/>
<name>A0A7C8YMH1_OPUST</name>
<protein>
    <submittedName>
        <fullName evidence="2">Uncharacterized protein</fullName>
    </submittedName>
</protein>
<evidence type="ECO:0000313" key="2">
    <source>
        <dbReference type="EMBL" id="MBA4621733.1"/>
    </source>
</evidence>
<dbReference type="EMBL" id="GISG01035069">
    <property type="protein sequence ID" value="MBA4621733.1"/>
    <property type="molecule type" value="Transcribed_RNA"/>
</dbReference>